<evidence type="ECO:0000313" key="1">
    <source>
        <dbReference type="EMBL" id="MBG6084784.1"/>
    </source>
</evidence>
<name>A0A931GLU0_9MICC</name>
<dbReference type="AlphaFoldDB" id="A0A931GLU0"/>
<dbReference type="Proteomes" id="UP000625033">
    <property type="component" value="Unassembled WGS sequence"/>
</dbReference>
<reference evidence="1" key="1">
    <citation type="submission" date="2020-11" db="EMBL/GenBank/DDBJ databases">
        <title>Sequencing the genomes of 1000 actinobacteria strains.</title>
        <authorList>
            <person name="Klenk H.-P."/>
        </authorList>
    </citation>
    <scope>NUCLEOTIDE SEQUENCE</scope>
    <source>
        <strain evidence="1">DSM 26152</strain>
    </source>
</reference>
<dbReference type="EMBL" id="JADOTZ010000001">
    <property type="protein sequence ID" value="MBG6084784.1"/>
    <property type="molecule type" value="Genomic_DNA"/>
</dbReference>
<evidence type="ECO:0000313" key="2">
    <source>
        <dbReference type="Proteomes" id="UP000625033"/>
    </source>
</evidence>
<comment type="caution">
    <text evidence="1">The sequence shown here is derived from an EMBL/GenBank/DDBJ whole genome shotgun (WGS) entry which is preliminary data.</text>
</comment>
<gene>
    <name evidence="1" type="ORF">IW252_001551</name>
</gene>
<protein>
    <submittedName>
        <fullName evidence="1">Uncharacterized protein</fullName>
    </submittedName>
</protein>
<sequence>MYVVTINQRDTRTAGDRVDELIRALRDVPTALAFHRSVGDEAIGIVSDPAHAITAALLALRQQRWNIGIGAGSLHEPLPDELDDVRGPAIVHARRAVTAAQKAGDRVPLAVAGNAADQAEEAQAVLRLIGHLVAHRTEAEWAVVDLFTHGVRGQQKDIAAALGITAQAVSKAIARSRIEDQAAALPAAARLLTLAAG</sequence>
<proteinExistence type="predicted"/>
<organism evidence="1 2">
    <name type="scientific">Zhihengliuella flava</name>
    <dbReference type="NCBI Taxonomy" id="1285193"/>
    <lineage>
        <taxon>Bacteria</taxon>
        <taxon>Bacillati</taxon>
        <taxon>Actinomycetota</taxon>
        <taxon>Actinomycetes</taxon>
        <taxon>Micrococcales</taxon>
        <taxon>Micrococcaceae</taxon>
        <taxon>Zhihengliuella</taxon>
    </lineage>
</organism>
<keyword evidence="2" id="KW-1185">Reference proteome</keyword>
<accession>A0A931GLU0</accession>
<dbReference type="RefSeq" id="WP_196836042.1">
    <property type="nucleotide sequence ID" value="NZ_JADOTZ010000001.1"/>
</dbReference>